<reference evidence="1" key="1">
    <citation type="journal article" date="2015" name="Nature">
        <title>Complex archaea that bridge the gap between prokaryotes and eukaryotes.</title>
        <authorList>
            <person name="Spang A."/>
            <person name="Saw J.H."/>
            <person name="Jorgensen S.L."/>
            <person name="Zaremba-Niedzwiedzka K."/>
            <person name="Martijn J."/>
            <person name="Lind A.E."/>
            <person name="van Eijk R."/>
            <person name="Schleper C."/>
            <person name="Guy L."/>
            <person name="Ettema T.J."/>
        </authorList>
    </citation>
    <scope>NUCLEOTIDE SEQUENCE</scope>
</reference>
<protein>
    <submittedName>
        <fullName evidence="1">Uncharacterized protein</fullName>
    </submittedName>
</protein>
<dbReference type="GO" id="GO:0003676">
    <property type="term" value="F:nucleic acid binding"/>
    <property type="evidence" value="ECO:0007669"/>
    <property type="project" value="InterPro"/>
</dbReference>
<dbReference type="InterPro" id="IPR003509">
    <property type="entry name" value="UPF0102_YraN-like"/>
</dbReference>
<sequence length="122" mass="13298">MKILGDRGEDAAVMFLKKKGCRIVKRNWRSQAGEVDIIAQDGETLVFVEVKSRGSGSYVSAAESVDARKQKRLTRAALHYISMLNDPEGPPPVRFDVICVSGGLKPKVEEYIADAFGVTEGA</sequence>
<dbReference type="PANTHER" id="PTHR34039:SF1">
    <property type="entry name" value="UPF0102 PROTEIN YRAN"/>
    <property type="match status" value="1"/>
</dbReference>
<dbReference type="CDD" id="cd20736">
    <property type="entry name" value="PoNe_Nuclease"/>
    <property type="match status" value="1"/>
</dbReference>
<comment type="caution">
    <text evidence="1">The sequence shown here is derived from an EMBL/GenBank/DDBJ whole genome shotgun (WGS) entry which is preliminary data.</text>
</comment>
<evidence type="ECO:0000313" key="1">
    <source>
        <dbReference type="EMBL" id="KKK76360.1"/>
    </source>
</evidence>
<dbReference type="PANTHER" id="PTHR34039">
    <property type="entry name" value="UPF0102 PROTEIN YRAN"/>
    <property type="match status" value="1"/>
</dbReference>
<dbReference type="NCBIfam" id="TIGR00252">
    <property type="entry name" value="YraN family protein"/>
    <property type="match status" value="1"/>
</dbReference>
<dbReference type="Gene3D" id="3.40.1350.10">
    <property type="match status" value="1"/>
</dbReference>
<accession>A0A0F8YRI6</accession>
<organism evidence="1">
    <name type="scientific">marine sediment metagenome</name>
    <dbReference type="NCBI Taxonomy" id="412755"/>
    <lineage>
        <taxon>unclassified sequences</taxon>
        <taxon>metagenomes</taxon>
        <taxon>ecological metagenomes</taxon>
    </lineage>
</organism>
<gene>
    <name evidence="1" type="ORF">LCGC14_2864430</name>
</gene>
<dbReference type="SUPFAM" id="SSF52980">
    <property type="entry name" value="Restriction endonuclease-like"/>
    <property type="match status" value="1"/>
</dbReference>
<proteinExistence type="inferred from homology"/>
<dbReference type="EMBL" id="LAZR01055440">
    <property type="protein sequence ID" value="KKK76360.1"/>
    <property type="molecule type" value="Genomic_DNA"/>
</dbReference>
<dbReference type="HAMAP" id="MF_00048">
    <property type="entry name" value="UPF0102"/>
    <property type="match status" value="1"/>
</dbReference>
<dbReference type="InterPro" id="IPR011335">
    <property type="entry name" value="Restrct_endonuc-II-like"/>
</dbReference>
<name>A0A0F8YRI6_9ZZZZ</name>
<dbReference type="InterPro" id="IPR011856">
    <property type="entry name" value="tRNA_endonuc-like_dom_sf"/>
</dbReference>
<dbReference type="NCBIfam" id="NF009154">
    <property type="entry name" value="PRK12497.3-3"/>
    <property type="match status" value="1"/>
</dbReference>
<dbReference type="NCBIfam" id="NF009150">
    <property type="entry name" value="PRK12497.1-3"/>
    <property type="match status" value="1"/>
</dbReference>
<dbReference type="Pfam" id="PF02021">
    <property type="entry name" value="UPF0102"/>
    <property type="match status" value="1"/>
</dbReference>
<dbReference type="AlphaFoldDB" id="A0A0F8YRI6"/>